<reference evidence="2" key="2">
    <citation type="submission" date="2021-01" db="EMBL/GenBank/DDBJ databases">
        <authorList>
            <person name="Schikora-Tamarit M.A."/>
        </authorList>
    </citation>
    <scope>NUCLEOTIDE SEQUENCE</scope>
    <source>
        <strain evidence="2">CBS6341</strain>
    </source>
</reference>
<sequence>MAVAVSLLHSHLIELFEFVDSDMEFGFESHHFEIEQEVMTHCPIAVTHPHLIVVAVIVVVVVGIDLTLCLAMTVHL</sequence>
<comment type="caution">
    <text evidence="2">The sequence shown here is derived from an EMBL/GenBank/DDBJ whole genome shotgun (WGS) entry which is preliminary data.</text>
</comment>
<feature type="transmembrane region" description="Helical" evidence="1">
    <location>
        <begin position="51"/>
        <end position="74"/>
    </location>
</feature>
<proteinExistence type="predicted"/>
<evidence type="ECO:0000256" key="1">
    <source>
        <dbReference type="SAM" id="Phobius"/>
    </source>
</evidence>
<dbReference type="AlphaFoldDB" id="A0A9P8TEV6"/>
<reference evidence="2" key="1">
    <citation type="journal article" date="2021" name="Open Biol.">
        <title>Shared evolutionary footprints suggest mitochondrial oxidative damage underlies multiple complex I losses in fungi.</title>
        <authorList>
            <person name="Schikora-Tamarit M.A."/>
            <person name="Marcet-Houben M."/>
            <person name="Nosek J."/>
            <person name="Gabaldon T."/>
        </authorList>
    </citation>
    <scope>NUCLEOTIDE SEQUENCE</scope>
    <source>
        <strain evidence="2">CBS6341</strain>
    </source>
</reference>
<keyword evidence="3" id="KW-1185">Reference proteome</keyword>
<keyword evidence="1" id="KW-0472">Membrane</keyword>
<dbReference type="EMBL" id="JAEUBF010000556">
    <property type="protein sequence ID" value="KAH3677013.1"/>
    <property type="molecule type" value="Genomic_DNA"/>
</dbReference>
<protein>
    <submittedName>
        <fullName evidence="2">Uncharacterized protein</fullName>
    </submittedName>
</protein>
<name>A0A9P8TEV6_9ASCO</name>
<evidence type="ECO:0000313" key="3">
    <source>
        <dbReference type="Proteomes" id="UP000769528"/>
    </source>
</evidence>
<keyword evidence="1" id="KW-1133">Transmembrane helix</keyword>
<dbReference type="Proteomes" id="UP000769528">
    <property type="component" value="Unassembled WGS sequence"/>
</dbReference>
<gene>
    <name evidence="2" type="ORF">WICMUC_001919</name>
</gene>
<accession>A0A9P8TEV6</accession>
<keyword evidence="1" id="KW-0812">Transmembrane</keyword>
<evidence type="ECO:0000313" key="2">
    <source>
        <dbReference type="EMBL" id="KAH3677013.1"/>
    </source>
</evidence>
<organism evidence="2 3">
    <name type="scientific">Wickerhamomyces mucosus</name>
    <dbReference type="NCBI Taxonomy" id="1378264"/>
    <lineage>
        <taxon>Eukaryota</taxon>
        <taxon>Fungi</taxon>
        <taxon>Dikarya</taxon>
        <taxon>Ascomycota</taxon>
        <taxon>Saccharomycotina</taxon>
        <taxon>Saccharomycetes</taxon>
        <taxon>Phaffomycetales</taxon>
        <taxon>Wickerhamomycetaceae</taxon>
        <taxon>Wickerhamomyces</taxon>
    </lineage>
</organism>